<accession>A7NFP1</accession>
<evidence type="ECO:0000313" key="2">
    <source>
        <dbReference type="Proteomes" id="UP000000263"/>
    </source>
</evidence>
<dbReference type="STRING" id="383372.Rcas_0131"/>
<gene>
    <name evidence="1" type="ordered locus">Rcas_0131</name>
</gene>
<dbReference type="RefSeq" id="WP_011997672.1">
    <property type="nucleotide sequence ID" value="NC_009767.1"/>
</dbReference>
<reference evidence="1 2" key="1">
    <citation type="submission" date="2007-08" db="EMBL/GenBank/DDBJ databases">
        <title>Complete sequence of Roseiflexus castenholzii DSM 13941.</title>
        <authorList>
            <consortium name="US DOE Joint Genome Institute"/>
            <person name="Copeland A."/>
            <person name="Lucas S."/>
            <person name="Lapidus A."/>
            <person name="Barry K."/>
            <person name="Glavina del Rio T."/>
            <person name="Dalin E."/>
            <person name="Tice H."/>
            <person name="Pitluck S."/>
            <person name="Thompson L.S."/>
            <person name="Brettin T."/>
            <person name="Bruce D."/>
            <person name="Detter J.C."/>
            <person name="Han C."/>
            <person name="Tapia R."/>
            <person name="Schmutz J."/>
            <person name="Larimer F."/>
            <person name="Land M."/>
            <person name="Hauser L."/>
            <person name="Kyrpides N."/>
            <person name="Mikhailova N."/>
            <person name="Bryant D.A."/>
            <person name="Hanada S."/>
            <person name="Tsukatani Y."/>
            <person name="Richardson P."/>
        </authorList>
    </citation>
    <scope>NUCLEOTIDE SEQUENCE [LARGE SCALE GENOMIC DNA]</scope>
    <source>
        <strain evidence="2">DSM 13941 / HLO8</strain>
    </source>
</reference>
<dbReference type="PANTHER" id="PTHR37523:SF1">
    <property type="entry name" value="CALCINEURIN-LIKE PHOSPHOESTERASE DOMAIN-CONTAINING PROTEIN"/>
    <property type="match status" value="1"/>
</dbReference>
<dbReference type="SUPFAM" id="SSF56300">
    <property type="entry name" value="Metallo-dependent phosphatases"/>
    <property type="match status" value="1"/>
</dbReference>
<dbReference type="EMBL" id="CP000804">
    <property type="protein sequence ID" value="ABU56267.1"/>
    <property type="molecule type" value="Genomic_DNA"/>
</dbReference>
<protein>
    <submittedName>
        <fullName evidence="1">Metallophosphoesterase</fullName>
    </submittedName>
</protein>
<name>A7NFP1_ROSCS</name>
<organism evidence="1 2">
    <name type="scientific">Roseiflexus castenholzii (strain DSM 13941 / HLO8)</name>
    <dbReference type="NCBI Taxonomy" id="383372"/>
    <lineage>
        <taxon>Bacteria</taxon>
        <taxon>Bacillati</taxon>
        <taxon>Chloroflexota</taxon>
        <taxon>Chloroflexia</taxon>
        <taxon>Chloroflexales</taxon>
        <taxon>Roseiflexineae</taxon>
        <taxon>Roseiflexaceae</taxon>
        <taxon>Roseiflexus</taxon>
    </lineage>
</organism>
<sequence>MWLFNRKQRTSNDETVRLFYSSDIHGSERCWLKFLNAAQFYGAQALVMGGDLTGKMLVPLVETPHGYRASFLGQEALARDDAELTTLEKNIRFNGFYPYRCAPDEYHRLEAEPGYLDQVFRRVMIDAVRRWIALAEERLAGSNVACFVMAGNDDEPALDDALRSGSVVRNPDGCVLEWGRYQILGESWVPPTPWRSPREMGEADLERRIRVVADRLDRDRPAIFVLHSPPYRSTLDDAPKVRDDLTVVTEGGQVVMAPVGSTAVRRVIEEFQPLLALHGHIHESRGAVRIGRTLCINPGSAYGEGVLHGALITLEGDRIRAHQLVSG</sequence>
<dbReference type="HOGENOM" id="CLU_041441_5_0_0"/>
<proteinExistence type="predicted"/>
<dbReference type="AlphaFoldDB" id="A7NFP1"/>
<dbReference type="PANTHER" id="PTHR37523">
    <property type="entry name" value="METALLOPHOSPHOESTERASE"/>
    <property type="match status" value="1"/>
</dbReference>
<dbReference type="eggNOG" id="COG2129">
    <property type="taxonomic scope" value="Bacteria"/>
</dbReference>
<dbReference type="Proteomes" id="UP000000263">
    <property type="component" value="Chromosome"/>
</dbReference>
<keyword evidence="2" id="KW-1185">Reference proteome</keyword>
<dbReference type="KEGG" id="rca:Rcas_0131"/>
<dbReference type="Gene3D" id="3.60.21.10">
    <property type="match status" value="1"/>
</dbReference>
<dbReference type="InterPro" id="IPR029052">
    <property type="entry name" value="Metallo-depent_PP-like"/>
</dbReference>
<evidence type="ECO:0000313" key="1">
    <source>
        <dbReference type="EMBL" id="ABU56267.1"/>
    </source>
</evidence>
<dbReference type="OrthoDB" id="332939at2"/>